<evidence type="ECO:0000256" key="3">
    <source>
        <dbReference type="ARBA" id="ARBA00023143"/>
    </source>
</evidence>
<keyword evidence="5" id="KW-0966">Cell projection</keyword>
<dbReference type="AlphaFoldDB" id="V4TLX5"/>
<dbReference type="HAMAP" id="MF_00724">
    <property type="entry name" value="FliE"/>
    <property type="match status" value="1"/>
</dbReference>
<organism evidence="5 6">
    <name type="scientific">Lutibaculum baratangense AMV1</name>
    <dbReference type="NCBI Taxonomy" id="631454"/>
    <lineage>
        <taxon>Bacteria</taxon>
        <taxon>Pseudomonadati</taxon>
        <taxon>Pseudomonadota</taxon>
        <taxon>Alphaproteobacteria</taxon>
        <taxon>Hyphomicrobiales</taxon>
        <taxon>Tepidamorphaceae</taxon>
        <taxon>Lutibaculum</taxon>
    </lineage>
</organism>
<evidence type="ECO:0000256" key="1">
    <source>
        <dbReference type="ARBA" id="ARBA00004117"/>
    </source>
</evidence>
<gene>
    <name evidence="4" type="primary">fliE</name>
    <name evidence="5" type="ORF">N177_0572</name>
</gene>
<dbReference type="GO" id="GO:0005198">
    <property type="term" value="F:structural molecule activity"/>
    <property type="evidence" value="ECO:0007669"/>
    <property type="project" value="InterPro"/>
</dbReference>
<sequence>MTPAIAAKAYSKLAGGATELPGRAGGAGEDFAAMLKTAMADVAQTGAVADKASLNAAAGQGNLVDVITAVSASELNMQTVVTLRDRVIESYQQIMQMPI</sequence>
<keyword evidence="5" id="KW-0282">Flagellum</keyword>
<dbReference type="STRING" id="631454.N177_0572"/>
<dbReference type="InterPro" id="IPR001624">
    <property type="entry name" value="FliE"/>
</dbReference>
<comment type="similarity">
    <text evidence="2 4">Belongs to the FliE family.</text>
</comment>
<dbReference type="PANTHER" id="PTHR34653:SF1">
    <property type="entry name" value="FLAGELLAR HOOK-BASAL BODY COMPLEX PROTEIN FLIE"/>
    <property type="match status" value="1"/>
</dbReference>
<dbReference type="GO" id="GO:0009425">
    <property type="term" value="C:bacterial-type flagellum basal body"/>
    <property type="evidence" value="ECO:0007669"/>
    <property type="project" value="UniProtKB-SubCell"/>
</dbReference>
<keyword evidence="5" id="KW-0969">Cilium</keyword>
<comment type="caution">
    <text evidence="5">The sequence shown here is derived from an EMBL/GenBank/DDBJ whole genome shotgun (WGS) entry which is preliminary data.</text>
</comment>
<dbReference type="GO" id="GO:0003774">
    <property type="term" value="F:cytoskeletal motor activity"/>
    <property type="evidence" value="ECO:0007669"/>
    <property type="project" value="InterPro"/>
</dbReference>
<evidence type="ECO:0000256" key="4">
    <source>
        <dbReference type="HAMAP-Rule" id="MF_00724"/>
    </source>
</evidence>
<dbReference type="RefSeq" id="WP_023430721.1">
    <property type="nucleotide sequence ID" value="NZ_AWXZ01000013.1"/>
</dbReference>
<keyword evidence="6" id="KW-1185">Reference proteome</keyword>
<dbReference type="PANTHER" id="PTHR34653">
    <property type="match status" value="1"/>
</dbReference>
<dbReference type="Proteomes" id="UP000017819">
    <property type="component" value="Unassembled WGS sequence"/>
</dbReference>
<dbReference type="Pfam" id="PF02049">
    <property type="entry name" value="FliE"/>
    <property type="match status" value="1"/>
</dbReference>
<keyword evidence="3 4" id="KW-0975">Bacterial flagellum</keyword>
<dbReference type="eggNOG" id="COG1677">
    <property type="taxonomic scope" value="Bacteria"/>
</dbReference>
<dbReference type="EMBL" id="AWXZ01000013">
    <property type="protein sequence ID" value="ESR26788.1"/>
    <property type="molecule type" value="Genomic_DNA"/>
</dbReference>
<protein>
    <recommendedName>
        <fullName evidence="4">Flagellar hook-basal body complex protein FliE</fullName>
    </recommendedName>
</protein>
<accession>V4TLX5</accession>
<dbReference type="GO" id="GO:0071973">
    <property type="term" value="P:bacterial-type flagellum-dependent cell motility"/>
    <property type="evidence" value="ECO:0007669"/>
    <property type="project" value="InterPro"/>
</dbReference>
<dbReference type="PRINTS" id="PR01006">
    <property type="entry name" value="FLGHOOKFLIE"/>
</dbReference>
<comment type="subcellular location">
    <subcellularLocation>
        <location evidence="1 4">Bacterial flagellum basal body</location>
    </subcellularLocation>
</comment>
<name>V4TLX5_9HYPH</name>
<evidence type="ECO:0000313" key="5">
    <source>
        <dbReference type="EMBL" id="ESR26788.1"/>
    </source>
</evidence>
<reference evidence="5 6" key="1">
    <citation type="journal article" date="2014" name="Genome Announc.">
        <title>Draft Genome Sequence of Lutibaculum baratangense Strain AMV1T, Isolated from a Mud Volcano in Andamans, India.</title>
        <authorList>
            <person name="Singh A."/>
            <person name="Sreenivas A."/>
            <person name="Sathyanarayana Reddy G."/>
            <person name="Pinnaka A.K."/>
            <person name="Shivaji S."/>
        </authorList>
    </citation>
    <scope>NUCLEOTIDE SEQUENCE [LARGE SCALE GENOMIC DNA]</scope>
    <source>
        <strain evidence="5 6">AMV1</strain>
    </source>
</reference>
<evidence type="ECO:0000313" key="6">
    <source>
        <dbReference type="Proteomes" id="UP000017819"/>
    </source>
</evidence>
<evidence type="ECO:0000256" key="2">
    <source>
        <dbReference type="ARBA" id="ARBA00009272"/>
    </source>
</evidence>
<dbReference type="OrthoDB" id="8481852at2"/>
<proteinExistence type="inferred from homology"/>